<dbReference type="InterPro" id="IPR036249">
    <property type="entry name" value="Thioredoxin-like_sf"/>
</dbReference>
<organism evidence="2 3">
    <name type="scientific">Vibrio proteolyticus NBRC 13287</name>
    <dbReference type="NCBI Taxonomy" id="1219065"/>
    <lineage>
        <taxon>Bacteria</taxon>
        <taxon>Pseudomonadati</taxon>
        <taxon>Pseudomonadota</taxon>
        <taxon>Gammaproteobacteria</taxon>
        <taxon>Vibrionales</taxon>
        <taxon>Vibrionaceae</taxon>
        <taxon>Vibrio</taxon>
    </lineage>
</organism>
<dbReference type="Pfam" id="PF01323">
    <property type="entry name" value="DSBA"/>
    <property type="match status" value="1"/>
</dbReference>
<dbReference type="GO" id="GO:0016491">
    <property type="term" value="F:oxidoreductase activity"/>
    <property type="evidence" value="ECO:0007669"/>
    <property type="project" value="InterPro"/>
</dbReference>
<keyword evidence="3" id="KW-1185">Reference proteome</keyword>
<evidence type="ECO:0000313" key="3">
    <source>
        <dbReference type="Proteomes" id="UP000016570"/>
    </source>
</evidence>
<dbReference type="SUPFAM" id="SSF52833">
    <property type="entry name" value="Thioredoxin-like"/>
    <property type="match status" value="1"/>
</dbReference>
<dbReference type="eggNOG" id="COG2761">
    <property type="taxonomic scope" value="Bacteria"/>
</dbReference>
<protein>
    <recommendedName>
        <fullName evidence="1">DSBA-like thioredoxin domain-containing protein</fullName>
    </recommendedName>
</protein>
<evidence type="ECO:0000313" key="2">
    <source>
        <dbReference type="EMBL" id="GAD65500.1"/>
    </source>
</evidence>
<dbReference type="PANTHER" id="PTHR13887">
    <property type="entry name" value="GLUTATHIONE S-TRANSFERASE KAPPA"/>
    <property type="match status" value="1"/>
</dbReference>
<dbReference type="Gene3D" id="3.40.30.10">
    <property type="entry name" value="Glutaredoxin"/>
    <property type="match status" value="1"/>
</dbReference>
<sequence>MANKIQLDIVSDVVCPWCIIGYKRLEQAIQELGIEEQISIEWQPFELNPHLPPEGENLREHLAKKYGTTAQESVQARENLTRLGAEVGFQFDYFEEMRTYDTREAHILLQYAKEQGKQTELKLRLFNAFFAERKNVADRETLVRELQAVGLNADDAMQRLDDVAVRAAVEGNAQSWRELGITSVPTVVFNRSSAISGAQPVEVYKQILTELLEE</sequence>
<reference evidence="2 3" key="1">
    <citation type="submission" date="2013-09" db="EMBL/GenBank/DDBJ databases">
        <title>Whole genome shotgun sequence of Vibrio proteolyticus NBRC 13287.</title>
        <authorList>
            <person name="Isaki S."/>
            <person name="Hosoyama A."/>
            <person name="Numata M."/>
            <person name="Hashimoto M."/>
            <person name="Hosoyama Y."/>
            <person name="Tsuchikane K."/>
            <person name="Noguchi M."/>
            <person name="Hirakata S."/>
            <person name="Ichikawa N."/>
            <person name="Ohji S."/>
            <person name="Yamazoe A."/>
            <person name="Fujita N."/>
        </authorList>
    </citation>
    <scope>NUCLEOTIDE SEQUENCE [LARGE SCALE GENOMIC DNA]</scope>
    <source>
        <strain evidence="2 3">NBRC 13287</strain>
    </source>
</reference>
<dbReference type="CDD" id="cd03024">
    <property type="entry name" value="DsbA_FrnE"/>
    <property type="match status" value="1"/>
</dbReference>
<dbReference type="PANTHER" id="PTHR13887:SF41">
    <property type="entry name" value="THIOREDOXIN SUPERFAMILY PROTEIN"/>
    <property type="match status" value="1"/>
</dbReference>
<accession>U2ZVN7</accession>
<name>U2ZVN7_VIBPR</name>
<dbReference type="EMBL" id="BATJ01000001">
    <property type="protein sequence ID" value="GAD65500.1"/>
    <property type="molecule type" value="Genomic_DNA"/>
</dbReference>
<proteinExistence type="predicted"/>
<dbReference type="AlphaFoldDB" id="U2ZVN7"/>
<dbReference type="STRING" id="1219065.VPR01S_01_02730"/>
<dbReference type="Proteomes" id="UP000016570">
    <property type="component" value="Unassembled WGS sequence"/>
</dbReference>
<comment type="caution">
    <text evidence="2">The sequence shown here is derived from an EMBL/GenBank/DDBJ whole genome shotgun (WGS) entry which is preliminary data.</text>
</comment>
<gene>
    <name evidence="2" type="ORF">VPR01S_01_02730</name>
</gene>
<dbReference type="RefSeq" id="WP_021703492.1">
    <property type="nucleotide sequence ID" value="NZ_BATJ01000001.1"/>
</dbReference>
<feature type="domain" description="DSBA-like thioredoxin" evidence="1">
    <location>
        <begin position="6"/>
        <end position="208"/>
    </location>
</feature>
<evidence type="ECO:0000259" key="1">
    <source>
        <dbReference type="Pfam" id="PF01323"/>
    </source>
</evidence>
<dbReference type="InterPro" id="IPR001853">
    <property type="entry name" value="DSBA-like_thioredoxin_dom"/>
</dbReference>